<evidence type="ECO:0000313" key="5">
    <source>
        <dbReference type="EnsemblMetazoa" id="MESCA000338-PA"/>
    </source>
</evidence>
<evidence type="ECO:0000313" key="6">
    <source>
        <dbReference type="Proteomes" id="UP000015102"/>
    </source>
</evidence>
<dbReference type="PANTHER" id="PTHR11205">
    <property type="entry name" value="RIBOSOMAL PROTEIN S7"/>
    <property type="match status" value="1"/>
</dbReference>
<dbReference type="Proteomes" id="UP000015102">
    <property type="component" value="Unassembled WGS sequence"/>
</dbReference>
<protein>
    <recommendedName>
        <fullName evidence="4">Small ribosomal subunit protein uS7 domain-containing protein</fullName>
    </recommendedName>
</protein>
<name>T1GAS7_MEGSC</name>
<accession>T1GAS7</accession>
<feature type="domain" description="Small ribosomal subunit protein uS7" evidence="4">
    <location>
        <begin position="62"/>
        <end position="151"/>
    </location>
</feature>
<dbReference type="STRING" id="36166.T1GAS7"/>
<dbReference type="InterPro" id="IPR036823">
    <property type="entry name" value="Ribosomal_uS7_dom_sf"/>
</dbReference>
<dbReference type="EnsemblMetazoa" id="MESCA000338-RA">
    <property type="protein sequence ID" value="MESCA000338-PA"/>
    <property type="gene ID" value="MESCA000338"/>
</dbReference>
<dbReference type="InterPro" id="IPR023798">
    <property type="entry name" value="Ribosomal_uS7_dom"/>
</dbReference>
<keyword evidence="3" id="KW-0687">Ribonucleoprotein</keyword>
<dbReference type="SUPFAM" id="SSF47973">
    <property type="entry name" value="Ribosomal protein S7"/>
    <property type="match status" value="1"/>
</dbReference>
<evidence type="ECO:0000259" key="4">
    <source>
        <dbReference type="Pfam" id="PF00177"/>
    </source>
</evidence>
<organism evidence="5 6">
    <name type="scientific">Megaselia scalaris</name>
    <name type="common">Humpbacked fly</name>
    <name type="synonym">Phora scalaris</name>
    <dbReference type="NCBI Taxonomy" id="36166"/>
    <lineage>
        <taxon>Eukaryota</taxon>
        <taxon>Metazoa</taxon>
        <taxon>Ecdysozoa</taxon>
        <taxon>Arthropoda</taxon>
        <taxon>Hexapoda</taxon>
        <taxon>Insecta</taxon>
        <taxon>Pterygota</taxon>
        <taxon>Neoptera</taxon>
        <taxon>Endopterygota</taxon>
        <taxon>Diptera</taxon>
        <taxon>Brachycera</taxon>
        <taxon>Muscomorpha</taxon>
        <taxon>Platypezoidea</taxon>
        <taxon>Phoridae</taxon>
        <taxon>Megaseliini</taxon>
        <taxon>Megaselia</taxon>
    </lineage>
</organism>
<evidence type="ECO:0000256" key="2">
    <source>
        <dbReference type="ARBA" id="ARBA00022980"/>
    </source>
</evidence>
<dbReference type="PIRSF" id="PIRSF002122">
    <property type="entry name" value="RPS7p_RPS7a_RPS5e_RPS7o"/>
    <property type="match status" value="1"/>
</dbReference>
<reference evidence="6" key="1">
    <citation type="submission" date="2013-02" db="EMBL/GenBank/DDBJ databases">
        <authorList>
            <person name="Hughes D."/>
        </authorList>
    </citation>
    <scope>NUCLEOTIDE SEQUENCE</scope>
    <source>
        <strain>Durham</strain>
        <strain evidence="6">NC isolate 2 -- Noor lab</strain>
    </source>
</reference>
<dbReference type="InterPro" id="IPR000235">
    <property type="entry name" value="Ribosomal_uS7"/>
</dbReference>
<dbReference type="Gene3D" id="1.10.455.10">
    <property type="entry name" value="Ribosomal protein S7 domain"/>
    <property type="match status" value="1"/>
</dbReference>
<reference evidence="5" key="2">
    <citation type="submission" date="2015-06" db="UniProtKB">
        <authorList>
            <consortium name="EnsemblMetazoa"/>
        </authorList>
    </citation>
    <scope>IDENTIFICATION</scope>
</reference>
<dbReference type="Pfam" id="PF00177">
    <property type="entry name" value="Ribosomal_S7"/>
    <property type="match status" value="1"/>
</dbReference>
<evidence type="ECO:0000256" key="1">
    <source>
        <dbReference type="ARBA" id="ARBA00007151"/>
    </source>
</evidence>
<comment type="similarity">
    <text evidence="1">Belongs to the universal ribosomal protein uS7 family.</text>
</comment>
<keyword evidence="6" id="KW-1185">Reference proteome</keyword>
<evidence type="ECO:0000256" key="3">
    <source>
        <dbReference type="ARBA" id="ARBA00023274"/>
    </source>
</evidence>
<dbReference type="GO" id="GO:0005840">
    <property type="term" value="C:ribosome"/>
    <property type="evidence" value="ECO:0007669"/>
    <property type="project" value="UniProtKB-KW"/>
</dbReference>
<keyword evidence="2" id="KW-0689">Ribosomal protein</keyword>
<dbReference type="GO" id="GO:1990904">
    <property type="term" value="C:ribonucleoprotein complex"/>
    <property type="evidence" value="ECO:0007669"/>
    <property type="project" value="UniProtKB-KW"/>
</dbReference>
<dbReference type="GO" id="GO:0006412">
    <property type="term" value="P:translation"/>
    <property type="evidence" value="ECO:0007669"/>
    <property type="project" value="InterPro"/>
</dbReference>
<dbReference type="HOGENOM" id="CLU_072226_0_0_1"/>
<dbReference type="AlphaFoldDB" id="T1GAS7"/>
<dbReference type="EMBL" id="CAQQ02003138">
    <property type="status" value="NOT_ANNOTATED_CDS"/>
    <property type="molecule type" value="Genomic_DNA"/>
</dbReference>
<sequence>MMGPLSKLALFRPTICAVSHMSVYPKNYIEPIFKKEDQEALTKSGEHLKVAHIPIKAARNNDTVSVFHDEVISKFTNYIMKKGNKLLARDLLSKTFEQIKRIQLEKYNLSQNEEEKSKIQTNPNEILHQAIENCRPLLQLTPIKRGGVTYRFLFQSPLTEPILWL</sequence>
<proteinExistence type="inferred from homology"/>